<reference evidence="3 5" key="2">
    <citation type="submission" date="2019-11" db="EMBL/GenBank/DDBJ databases">
        <title>Streptococcis sp. isolated from the respiratory tract of Marmot.</title>
        <authorList>
            <person name="Zhang G."/>
        </authorList>
    </citation>
    <scope>NUCLEOTIDE SEQUENCE [LARGE SCALE GENOMIC DNA]</scope>
    <source>
        <strain evidence="5">zg-86</strain>
        <strain evidence="3">Zg-86</strain>
    </source>
</reference>
<sequence length="124" mass="14198">MKKWMLSIVSLIAGLFLVACQPQTSQTETEKTYTATLKVTFPDDKVVEEKVTFKEDDSVMDILEEHHKIEEKDGLVTVIDDVSQSPEKNTYWMYDVNDELAPKGAKEMHISDGDTVTFYLQTFQ</sequence>
<dbReference type="EMBL" id="WLCG01000011">
    <property type="protein sequence ID" value="MTB64937.1"/>
    <property type="molecule type" value="Genomic_DNA"/>
</dbReference>
<feature type="signal peptide" evidence="1">
    <location>
        <begin position="1"/>
        <end position="21"/>
    </location>
</feature>
<keyword evidence="1" id="KW-0732">Signal</keyword>
<evidence type="ECO:0000313" key="3">
    <source>
        <dbReference type="EMBL" id="MTB64937.1"/>
    </source>
</evidence>
<accession>A0A6I4RE16</accession>
<evidence type="ECO:0000259" key="2">
    <source>
        <dbReference type="Pfam" id="PF14478"/>
    </source>
</evidence>
<dbReference type="Proteomes" id="UP000435060">
    <property type="component" value="Unassembled WGS sequence"/>
</dbReference>
<dbReference type="Proteomes" id="UP000435423">
    <property type="component" value="Unassembled WGS sequence"/>
</dbReference>
<dbReference type="InterPro" id="IPR027954">
    <property type="entry name" value="Transcobalamin-like_C"/>
</dbReference>
<reference evidence="4 6" key="1">
    <citation type="submission" date="2019-10" db="EMBL/GenBank/DDBJ databases">
        <title>Streptococcis sp, isolated from the respiratory tract of Marmot.</title>
        <authorList>
            <person name="Zhang G."/>
        </authorList>
    </citation>
    <scope>NUCLEOTIDE SEQUENCE [LARGE SCALE GENOMIC DNA]</scope>
    <source>
        <strain evidence="4">Zg-70</strain>
        <strain evidence="6">zg-70</strain>
    </source>
</reference>
<evidence type="ECO:0000313" key="4">
    <source>
        <dbReference type="EMBL" id="MWV56978.1"/>
    </source>
</evidence>
<dbReference type="EMBL" id="WUBJ01000010">
    <property type="protein sequence ID" value="MWV56978.1"/>
    <property type="molecule type" value="Genomic_DNA"/>
</dbReference>
<evidence type="ECO:0000313" key="5">
    <source>
        <dbReference type="Proteomes" id="UP000435060"/>
    </source>
</evidence>
<feature type="chain" id="PRO_5038525620" evidence="1">
    <location>
        <begin position="22"/>
        <end position="124"/>
    </location>
</feature>
<comment type="caution">
    <text evidence="4">The sequence shown here is derived from an EMBL/GenBank/DDBJ whole genome shotgun (WGS) entry which is preliminary data.</text>
</comment>
<gene>
    <name evidence="3" type="ORF">GGG87_08000</name>
    <name evidence="4" type="ORF">GGH11_08315</name>
</gene>
<dbReference type="Pfam" id="PF14478">
    <property type="entry name" value="DUF4430"/>
    <property type="match status" value="1"/>
</dbReference>
<evidence type="ECO:0000313" key="6">
    <source>
        <dbReference type="Proteomes" id="UP000435423"/>
    </source>
</evidence>
<dbReference type="PROSITE" id="PS51257">
    <property type="entry name" value="PROKAR_LIPOPROTEIN"/>
    <property type="match status" value="1"/>
</dbReference>
<keyword evidence="5" id="KW-1185">Reference proteome</keyword>
<organism evidence="4 6">
    <name type="scientific">Streptococcus zhangguiae</name>
    <dbReference type="NCBI Taxonomy" id="2664091"/>
    <lineage>
        <taxon>Bacteria</taxon>
        <taxon>Bacillati</taxon>
        <taxon>Bacillota</taxon>
        <taxon>Bacilli</taxon>
        <taxon>Lactobacillales</taxon>
        <taxon>Streptococcaceae</taxon>
        <taxon>Streptococcus</taxon>
    </lineage>
</organism>
<proteinExistence type="predicted"/>
<dbReference type="AlphaFoldDB" id="A0A6I4RE16"/>
<evidence type="ECO:0000256" key="1">
    <source>
        <dbReference type="SAM" id="SignalP"/>
    </source>
</evidence>
<dbReference type="Gene3D" id="2.170.130.30">
    <property type="match status" value="1"/>
</dbReference>
<dbReference type="RefSeq" id="WP_154608796.1">
    <property type="nucleotide sequence ID" value="NZ_CP072115.1"/>
</dbReference>
<protein>
    <submittedName>
        <fullName evidence="4">DUF4430 domain-containing protein</fullName>
    </submittedName>
</protein>
<name>A0A6I4RE16_9STRE</name>
<feature type="domain" description="Transcobalamin-like C-terminal" evidence="2">
    <location>
        <begin position="56"/>
        <end position="121"/>
    </location>
</feature>